<dbReference type="RefSeq" id="WP_378174678.1">
    <property type="nucleotide sequence ID" value="NZ_JBHTCR010000002.1"/>
</dbReference>
<name>A0ABW2LZF1_9FLAO</name>
<reference evidence="3" key="1">
    <citation type="journal article" date="2019" name="Int. J. Syst. Evol. Microbiol.">
        <title>The Global Catalogue of Microorganisms (GCM) 10K type strain sequencing project: providing services to taxonomists for standard genome sequencing and annotation.</title>
        <authorList>
            <consortium name="The Broad Institute Genomics Platform"/>
            <consortium name="The Broad Institute Genome Sequencing Center for Infectious Disease"/>
            <person name="Wu L."/>
            <person name="Ma J."/>
        </authorList>
    </citation>
    <scope>NUCLEOTIDE SEQUENCE [LARGE SCALE GENOMIC DNA]</scope>
    <source>
        <strain evidence="3">CCUG 54781</strain>
    </source>
</reference>
<comment type="caution">
    <text evidence="2">The sequence shown here is derived from an EMBL/GenBank/DDBJ whole genome shotgun (WGS) entry which is preliminary data.</text>
</comment>
<proteinExistence type="predicted"/>
<dbReference type="InterPro" id="IPR036938">
    <property type="entry name" value="PAP2/HPO_sf"/>
</dbReference>
<evidence type="ECO:0000313" key="2">
    <source>
        <dbReference type="EMBL" id="MFC7346071.1"/>
    </source>
</evidence>
<accession>A0ABW2LZF1</accession>
<dbReference type="Pfam" id="PF01569">
    <property type="entry name" value="PAP2"/>
    <property type="match status" value="1"/>
</dbReference>
<gene>
    <name evidence="2" type="ORF">ACFQO9_04975</name>
</gene>
<dbReference type="SMART" id="SM00014">
    <property type="entry name" value="acidPPc"/>
    <property type="match status" value="1"/>
</dbReference>
<dbReference type="Gene3D" id="1.20.144.10">
    <property type="entry name" value="Phosphatidic acid phosphatase type 2/haloperoxidase"/>
    <property type="match status" value="1"/>
</dbReference>
<keyword evidence="3" id="KW-1185">Reference proteome</keyword>
<dbReference type="SUPFAM" id="SSF48317">
    <property type="entry name" value="Acid phosphatase/Vanadium-dependent haloperoxidase"/>
    <property type="match status" value="1"/>
</dbReference>
<dbReference type="Proteomes" id="UP001596550">
    <property type="component" value="Unassembled WGS sequence"/>
</dbReference>
<dbReference type="InterPro" id="IPR000326">
    <property type="entry name" value="PAP2/HPO"/>
</dbReference>
<dbReference type="EMBL" id="JBHTCR010000002">
    <property type="protein sequence ID" value="MFC7346071.1"/>
    <property type="molecule type" value="Genomic_DNA"/>
</dbReference>
<organism evidence="2 3">
    <name type="scientific">Chryseobacterium zhengzhouense</name>
    <dbReference type="NCBI Taxonomy" id="1636086"/>
    <lineage>
        <taxon>Bacteria</taxon>
        <taxon>Pseudomonadati</taxon>
        <taxon>Bacteroidota</taxon>
        <taxon>Flavobacteriia</taxon>
        <taxon>Flavobacteriales</taxon>
        <taxon>Weeksellaceae</taxon>
        <taxon>Chryseobacterium group</taxon>
        <taxon>Chryseobacterium</taxon>
    </lineage>
</organism>
<evidence type="ECO:0000259" key="1">
    <source>
        <dbReference type="SMART" id="SM00014"/>
    </source>
</evidence>
<evidence type="ECO:0000313" key="3">
    <source>
        <dbReference type="Proteomes" id="UP001596550"/>
    </source>
</evidence>
<feature type="domain" description="Phosphatidic acid phosphatase type 2/haloperoxidase" evidence="1">
    <location>
        <begin position="103"/>
        <end position="214"/>
    </location>
</feature>
<protein>
    <submittedName>
        <fullName evidence="2">Phosphatase PAP2 family protein</fullName>
    </submittedName>
</protein>
<sequence>MGKQLAVDGKQIFNNIVHSYASPFSWKKDNWIDVGGVALGTVILYSVDHDTSKFFMDRREKVPGVIRKFGDYFGGPQNNYGITSVVYLTGLFTKNDKIRNTGVLMISSATTAGVIQTLAKTLVGRARPGTGEGKFYFKPFSGEPAYRSFPSGHTVLVATTMFSLAKQFSNPWVKAGIYTVGAITPLSRVWDGAHFFSDVFLSAAISYFVVEGTYKYMNKNDNKKEGKNKIAWSVSMSPNMVGLSGVF</sequence>